<evidence type="ECO:0008006" key="2">
    <source>
        <dbReference type="Google" id="ProtNLM"/>
    </source>
</evidence>
<dbReference type="SUPFAM" id="SSF69618">
    <property type="entry name" value="HemD-like"/>
    <property type="match status" value="1"/>
</dbReference>
<evidence type="ECO:0000313" key="1">
    <source>
        <dbReference type="EMBL" id="SVA86823.1"/>
    </source>
</evidence>
<sequence>ACIGPESARKSKEVGIVVDIVPEEATIEALVEALKERMGTA</sequence>
<dbReference type="GO" id="GO:0004852">
    <property type="term" value="F:uroporphyrinogen-III synthase activity"/>
    <property type="evidence" value="ECO:0007669"/>
    <property type="project" value="InterPro"/>
</dbReference>
<dbReference type="GO" id="GO:0033014">
    <property type="term" value="P:tetrapyrrole biosynthetic process"/>
    <property type="evidence" value="ECO:0007669"/>
    <property type="project" value="InterPro"/>
</dbReference>
<feature type="non-terminal residue" evidence="1">
    <location>
        <position position="1"/>
    </location>
</feature>
<protein>
    <recommendedName>
        <fullName evidence="2">Tetrapyrrole biosynthesis uroporphyrinogen III synthase domain-containing protein</fullName>
    </recommendedName>
</protein>
<accession>A0A381ZDI7</accession>
<reference evidence="1" key="1">
    <citation type="submission" date="2018-05" db="EMBL/GenBank/DDBJ databases">
        <authorList>
            <person name="Lanie J.A."/>
            <person name="Ng W.-L."/>
            <person name="Kazmierczak K.M."/>
            <person name="Andrzejewski T.M."/>
            <person name="Davidsen T.M."/>
            <person name="Wayne K.J."/>
            <person name="Tettelin H."/>
            <person name="Glass J.I."/>
            <person name="Rusch D."/>
            <person name="Podicherti R."/>
            <person name="Tsui H.-C.T."/>
            <person name="Winkler M.E."/>
        </authorList>
    </citation>
    <scope>NUCLEOTIDE SEQUENCE</scope>
</reference>
<dbReference type="AlphaFoldDB" id="A0A381ZDI7"/>
<dbReference type="EMBL" id="UINC01020749">
    <property type="protein sequence ID" value="SVA86823.1"/>
    <property type="molecule type" value="Genomic_DNA"/>
</dbReference>
<gene>
    <name evidence="1" type="ORF">METZ01_LOCUS139677</name>
</gene>
<dbReference type="InterPro" id="IPR036108">
    <property type="entry name" value="4pyrrol_syn_uPrphyn_synt_sf"/>
</dbReference>
<organism evidence="1">
    <name type="scientific">marine metagenome</name>
    <dbReference type="NCBI Taxonomy" id="408172"/>
    <lineage>
        <taxon>unclassified sequences</taxon>
        <taxon>metagenomes</taxon>
        <taxon>ecological metagenomes</taxon>
    </lineage>
</organism>
<dbReference type="Gene3D" id="3.40.50.10090">
    <property type="match status" value="1"/>
</dbReference>
<name>A0A381ZDI7_9ZZZZ</name>
<proteinExistence type="predicted"/>